<organism evidence="7 8">
    <name type="scientific">Candidatus Schekmanbacteria bacterium RIFCSPLOWO2_12_FULL_38_15</name>
    <dbReference type="NCBI Taxonomy" id="1817883"/>
    <lineage>
        <taxon>Bacteria</taxon>
        <taxon>Candidatus Schekmaniibacteriota</taxon>
    </lineage>
</organism>
<evidence type="ECO:0000256" key="6">
    <source>
        <dbReference type="HAMAP-Rule" id="MF_00074"/>
    </source>
</evidence>
<protein>
    <recommendedName>
        <fullName evidence="6">Ribosomal RNA small subunit methyltransferase G</fullName>
        <ecNumber evidence="6">2.1.1.-</ecNumber>
    </recommendedName>
    <alternativeName>
        <fullName evidence="6">16S rRNA 7-methylguanosine methyltransferase</fullName>
        <shortName evidence="6">16S rRNA m7G methyltransferase</shortName>
    </alternativeName>
</protein>
<dbReference type="Pfam" id="PF02527">
    <property type="entry name" value="GidB"/>
    <property type="match status" value="1"/>
</dbReference>
<sequence length="214" mass="25088">MPYHFLKEIFDRAKFPFILDKEKEEKFCIYLEELQKWNKKINLTSIKDNDEIIEKLFLDSVFFLKFFNIEPGSYCLDIGSGAGFPGIPIKIMSQEINLFLLEATKKKVSFLKHISRILSLEKIHIVNKRLEEISNDKNFFGKFELIITRAVSPSLKLITDSYKLLSKKGVLIYFGGENPKRNFIVEKNFFATSDLKTYQLPLSKLNRTLIIFRK</sequence>
<comment type="similarity">
    <text evidence="6">Belongs to the methyltransferase superfamily. RNA methyltransferase RsmG family.</text>
</comment>
<feature type="binding site" evidence="6">
    <location>
        <position position="84"/>
    </location>
    <ligand>
        <name>S-adenosyl-L-methionine</name>
        <dbReference type="ChEBI" id="CHEBI:59789"/>
    </ligand>
</feature>
<proteinExistence type="inferred from homology"/>
<evidence type="ECO:0000256" key="2">
    <source>
        <dbReference type="ARBA" id="ARBA00022552"/>
    </source>
</evidence>
<keyword evidence="1 6" id="KW-0963">Cytoplasm</keyword>
<keyword evidence="2 6" id="KW-0698">rRNA processing</keyword>
<dbReference type="GO" id="GO:0070043">
    <property type="term" value="F:rRNA (guanine-N7-)-methyltransferase activity"/>
    <property type="evidence" value="ECO:0007669"/>
    <property type="project" value="UniProtKB-UniRule"/>
</dbReference>
<dbReference type="NCBIfam" id="TIGR00138">
    <property type="entry name" value="rsmG_gidB"/>
    <property type="match status" value="1"/>
</dbReference>
<evidence type="ECO:0000313" key="8">
    <source>
        <dbReference type="Proteomes" id="UP000178082"/>
    </source>
</evidence>
<keyword evidence="4 6" id="KW-0808">Transferase</keyword>
<evidence type="ECO:0000256" key="1">
    <source>
        <dbReference type="ARBA" id="ARBA00022490"/>
    </source>
</evidence>
<comment type="function">
    <text evidence="6">Specifically methylates the N7 position of a guanine in 16S rRNA.</text>
</comment>
<evidence type="ECO:0000256" key="4">
    <source>
        <dbReference type="ARBA" id="ARBA00022679"/>
    </source>
</evidence>
<dbReference type="InterPro" id="IPR029063">
    <property type="entry name" value="SAM-dependent_MTases_sf"/>
</dbReference>
<feature type="binding site" evidence="6">
    <location>
        <position position="79"/>
    </location>
    <ligand>
        <name>S-adenosyl-L-methionine</name>
        <dbReference type="ChEBI" id="CHEBI:59789"/>
    </ligand>
</feature>
<dbReference type="AlphaFoldDB" id="A0A1F7SK56"/>
<comment type="caution">
    <text evidence="7">The sequence shown here is derived from an EMBL/GenBank/DDBJ whole genome shotgun (WGS) entry which is preliminary data.</text>
</comment>
<keyword evidence="5 6" id="KW-0949">S-adenosyl-L-methionine</keyword>
<evidence type="ECO:0000256" key="3">
    <source>
        <dbReference type="ARBA" id="ARBA00022603"/>
    </source>
</evidence>
<name>A0A1F7SK56_9BACT</name>
<dbReference type="SUPFAM" id="SSF53335">
    <property type="entry name" value="S-adenosyl-L-methionine-dependent methyltransferases"/>
    <property type="match status" value="1"/>
</dbReference>
<feature type="binding site" evidence="6">
    <location>
        <begin position="130"/>
        <end position="131"/>
    </location>
    <ligand>
        <name>S-adenosyl-L-methionine</name>
        <dbReference type="ChEBI" id="CHEBI:59789"/>
    </ligand>
</feature>
<keyword evidence="3 6" id="KW-0489">Methyltransferase</keyword>
<feature type="binding site" evidence="6">
    <location>
        <position position="149"/>
    </location>
    <ligand>
        <name>S-adenosyl-L-methionine</name>
        <dbReference type="ChEBI" id="CHEBI:59789"/>
    </ligand>
</feature>
<comment type="subcellular location">
    <subcellularLocation>
        <location evidence="6">Cytoplasm</location>
    </subcellularLocation>
</comment>
<dbReference type="GO" id="GO:0005829">
    <property type="term" value="C:cytosol"/>
    <property type="evidence" value="ECO:0007669"/>
    <property type="project" value="TreeGrafter"/>
</dbReference>
<gene>
    <name evidence="6" type="primary">rsmG</name>
    <name evidence="7" type="ORF">A3G31_04930</name>
</gene>
<dbReference type="HAMAP" id="MF_00074">
    <property type="entry name" value="16SrRNA_methyltr_G"/>
    <property type="match status" value="1"/>
</dbReference>
<dbReference type="PIRSF" id="PIRSF003078">
    <property type="entry name" value="GidB"/>
    <property type="match status" value="1"/>
</dbReference>
<dbReference type="STRING" id="1817883.A3G31_04930"/>
<dbReference type="Gene3D" id="3.40.50.150">
    <property type="entry name" value="Vaccinia Virus protein VP39"/>
    <property type="match status" value="1"/>
</dbReference>
<dbReference type="Proteomes" id="UP000178082">
    <property type="component" value="Unassembled WGS sequence"/>
</dbReference>
<dbReference type="PANTHER" id="PTHR31760:SF0">
    <property type="entry name" value="S-ADENOSYL-L-METHIONINE-DEPENDENT METHYLTRANSFERASES SUPERFAMILY PROTEIN"/>
    <property type="match status" value="1"/>
</dbReference>
<evidence type="ECO:0000313" key="7">
    <source>
        <dbReference type="EMBL" id="OGL53628.1"/>
    </source>
</evidence>
<evidence type="ECO:0000256" key="5">
    <source>
        <dbReference type="ARBA" id="ARBA00022691"/>
    </source>
</evidence>
<dbReference type="PANTHER" id="PTHR31760">
    <property type="entry name" value="S-ADENOSYL-L-METHIONINE-DEPENDENT METHYLTRANSFERASES SUPERFAMILY PROTEIN"/>
    <property type="match status" value="1"/>
</dbReference>
<accession>A0A1F7SK56</accession>
<feature type="binding site" evidence="6">
    <location>
        <begin position="102"/>
        <end position="104"/>
    </location>
    <ligand>
        <name>S-adenosyl-L-methionine</name>
        <dbReference type="ChEBI" id="CHEBI:59789"/>
    </ligand>
</feature>
<dbReference type="EC" id="2.1.1.-" evidence="6"/>
<reference evidence="7 8" key="1">
    <citation type="journal article" date="2016" name="Nat. Commun.">
        <title>Thousands of microbial genomes shed light on interconnected biogeochemical processes in an aquifer system.</title>
        <authorList>
            <person name="Anantharaman K."/>
            <person name="Brown C.T."/>
            <person name="Hug L.A."/>
            <person name="Sharon I."/>
            <person name="Castelle C.J."/>
            <person name="Probst A.J."/>
            <person name="Thomas B.C."/>
            <person name="Singh A."/>
            <person name="Wilkins M.J."/>
            <person name="Karaoz U."/>
            <person name="Brodie E.L."/>
            <person name="Williams K.H."/>
            <person name="Hubbard S.S."/>
            <person name="Banfield J.F."/>
        </authorList>
    </citation>
    <scope>NUCLEOTIDE SEQUENCE [LARGE SCALE GENOMIC DNA]</scope>
</reference>
<dbReference type="EMBL" id="MGDI01000023">
    <property type="protein sequence ID" value="OGL53628.1"/>
    <property type="molecule type" value="Genomic_DNA"/>
</dbReference>
<dbReference type="InterPro" id="IPR003682">
    <property type="entry name" value="rRNA_ssu_MeTfrase_G"/>
</dbReference>